<dbReference type="PANTHER" id="PTHR43591">
    <property type="entry name" value="METHYLTRANSFERASE"/>
    <property type="match status" value="1"/>
</dbReference>
<gene>
    <name evidence="3" type="ORF">QBC34DRAFT_460675</name>
</gene>
<dbReference type="EMBL" id="MU865914">
    <property type="protein sequence ID" value="KAK4455656.1"/>
    <property type="molecule type" value="Genomic_DNA"/>
</dbReference>
<keyword evidence="4" id="KW-1185">Reference proteome</keyword>
<dbReference type="CDD" id="cd02440">
    <property type="entry name" value="AdoMet_MTases"/>
    <property type="match status" value="1"/>
</dbReference>
<accession>A0AAV9H720</accession>
<organism evidence="3 4">
    <name type="scientific">Podospora aff. communis PSN243</name>
    <dbReference type="NCBI Taxonomy" id="3040156"/>
    <lineage>
        <taxon>Eukaryota</taxon>
        <taxon>Fungi</taxon>
        <taxon>Dikarya</taxon>
        <taxon>Ascomycota</taxon>
        <taxon>Pezizomycotina</taxon>
        <taxon>Sordariomycetes</taxon>
        <taxon>Sordariomycetidae</taxon>
        <taxon>Sordariales</taxon>
        <taxon>Podosporaceae</taxon>
        <taxon>Podospora</taxon>
    </lineage>
</organism>
<comment type="caution">
    <text evidence="3">The sequence shown here is derived from an EMBL/GenBank/DDBJ whole genome shotgun (WGS) entry which is preliminary data.</text>
</comment>
<feature type="region of interest" description="Disordered" evidence="2">
    <location>
        <begin position="1"/>
        <end position="26"/>
    </location>
</feature>
<dbReference type="SUPFAM" id="SSF53335">
    <property type="entry name" value="S-adenosyl-L-methionine-dependent methyltransferases"/>
    <property type="match status" value="1"/>
</dbReference>
<dbReference type="GO" id="GO:0032259">
    <property type="term" value="P:methylation"/>
    <property type="evidence" value="ECO:0007669"/>
    <property type="project" value="UniProtKB-KW"/>
</dbReference>
<dbReference type="Pfam" id="PF13489">
    <property type="entry name" value="Methyltransf_23"/>
    <property type="match status" value="1"/>
</dbReference>
<dbReference type="AlphaFoldDB" id="A0AAV9H720"/>
<proteinExistence type="inferred from homology"/>
<name>A0AAV9H720_9PEZI</name>
<dbReference type="GO" id="GO:0008168">
    <property type="term" value="F:methyltransferase activity"/>
    <property type="evidence" value="ECO:0007669"/>
    <property type="project" value="UniProtKB-KW"/>
</dbReference>
<evidence type="ECO:0000256" key="1">
    <source>
        <dbReference type="ARBA" id="ARBA00038158"/>
    </source>
</evidence>
<comment type="similarity">
    <text evidence="1">Belongs to the methyltransferase superfamily. LaeA methyltransferase family.</text>
</comment>
<evidence type="ECO:0000313" key="4">
    <source>
        <dbReference type="Proteomes" id="UP001321760"/>
    </source>
</evidence>
<evidence type="ECO:0000256" key="2">
    <source>
        <dbReference type="SAM" id="MobiDB-lite"/>
    </source>
</evidence>
<dbReference type="Proteomes" id="UP001321760">
    <property type="component" value="Unassembled WGS sequence"/>
</dbReference>
<evidence type="ECO:0000313" key="3">
    <source>
        <dbReference type="EMBL" id="KAK4455656.1"/>
    </source>
</evidence>
<dbReference type="InterPro" id="IPR029063">
    <property type="entry name" value="SAM-dependent_MTases_sf"/>
</dbReference>
<dbReference type="PANTHER" id="PTHR43591:SF24">
    <property type="entry name" value="2-METHOXY-6-POLYPRENYL-1,4-BENZOQUINOL METHYLASE, MITOCHONDRIAL"/>
    <property type="match status" value="1"/>
</dbReference>
<reference evidence="3" key="2">
    <citation type="submission" date="2023-05" db="EMBL/GenBank/DDBJ databases">
        <authorList>
            <consortium name="Lawrence Berkeley National Laboratory"/>
            <person name="Steindorff A."/>
            <person name="Hensen N."/>
            <person name="Bonometti L."/>
            <person name="Westerberg I."/>
            <person name="Brannstrom I.O."/>
            <person name="Guillou S."/>
            <person name="Cros-Aarteil S."/>
            <person name="Calhoun S."/>
            <person name="Haridas S."/>
            <person name="Kuo A."/>
            <person name="Mondo S."/>
            <person name="Pangilinan J."/>
            <person name="Riley R."/>
            <person name="Labutti K."/>
            <person name="Andreopoulos B."/>
            <person name="Lipzen A."/>
            <person name="Chen C."/>
            <person name="Yanf M."/>
            <person name="Daum C."/>
            <person name="Ng V."/>
            <person name="Clum A."/>
            <person name="Ohm R."/>
            <person name="Martin F."/>
            <person name="Silar P."/>
            <person name="Natvig D."/>
            <person name="Lalanne C."/>
            <person name="Gautier V."/>
            <person name="Ament-Velasquez S.L."/>
            <person name="Kruys A."/>
            <person name="Hutchinson M.I."/>
            <person name="Powell A.J."/>
            <person name="Barry K."/>
            <person name="Miller A.N."/>
            <person name="Grigoriev I.V."/>
            <person name="Debuchy R."/>
            <person name="Gladieux P."/>
            <person name="Thoren M.H."/>
            <person name="Johannesson H."/>
        </authorList>
    </citation>
    <scope>NUCLEOTIDE SEQUENCE</scope>
    <source>
        <strain evidence="3">PSN243</strain>
    </source>
</reference>
<dbReference type="Gene3D" id="3.40.50.150">
    <property type="entry name" value="Vaccinia Virus protein VP39"/>
    <property type="match status" value="1"/>
</dbReference>
<sequence>MSNHPPDNDAPLSPSRDSSYEDAPSSTRSAESYVLKSYFENGRTYHCYKAGKYFLPNDAKENERLGKILRKPWVRQYLSNADILHVLFFITFGDKLGLSPPNLPEANPKRVLDVGTGTGIWAIDYADAHPGTHKIIATDLSAIQPEFVPSNLEFEIDDAEDEWAYSSHFDYIHARAMSSAIRDWPRFLQQCYKNLTPGGYTELQDMDVLPCSDDGTLTPEHPLYKCIDLMRIATIKAGCPFQDHGELEMAMKNAGFVDVTVKTFKWPQNGWPKDRKLKEMGQWNYLNLKKGIEGFCLALFTRVLKWKAEEVHAFLAGVRENLDDGGIHAYWTVFSVYGRKPLE</sequence>
<keyword evidence="3" id="KW-0808">Transferase</keyword>
<reference evidence="3" key="1">
    <citation type="journal article" date="2023" name="Mol. Phylogenet. Evol.">
        <title>Genome-scale phylogeny and comparative genomics of the fungal order Sordariales.</title>
        <authorList>
            <person name="Hensen N."/>
            <person name="Bonometti L."/>
            <person name="Westerberg I."/>
            <person name="Brannstrom I.O."/>
            <person name="Guillou S."/>
            <person name="Cros-Aarteil S."/>
            <person name="Calhoun S."/>
            <person name="Haridas S."/>
            <person name="Kuo A."/>
            <person name="Mondo S."/>
            <person name="Pangilinan J."/>
            <person name="Riley R."/>
            <person name="LaButti K."/>
            <person name="Andreopoulos B."/>
            <person name="Lipzen A."/>
            <person name="Chen C."/>
            <person name="Yan M."/>
            <person name="Daum C."/>
            <person name="Ng V."/>
            <person name="Clum A."/>
            <person name="Steindorff A."/>
            <person name="Ohm R.A."/>
            <person name="Martin F."/>
            <person name="Silar P."/>
            <person name="Natvig D.O."/>
            <person name="Lalanne C."/>
            <person name="Gautier V."/>
            <person name="Ament-Velasquez S.L."/>
            <person name="Kruys A."/>
            <person name="Hutchinson M.I."/>
            <person name="Powell A.J."/>
            <person name="Barry K."/>
            <person name="Miller A.N."/>
            <person name="Grigoriev I.V."/>
            <person name="Debuchy R."/>
            <person name="Gladieux P."/>
            <person name="Hiltunen Thoren M."/>
            <person name="Johannesson H."/>
        </authorList>
    </citation>
    <scope>NUCLEOTIDE SEQUENCE</scope>
    <source>
        <strain evidence="3">PSN243</strain>
    </source>
</reference>
<keyword evidence="3" id="KW-0489">Methyltransferase</keyword>
<protein>
    <submittedName>
        <fullName evidence="3">S-adenosyl-L-methionine-dependent methyltransferase</fullName>
    </submittedName>
</protein>